<gene>
    <name evidence="5" type="ORF">LITE_LOCUS14130</name>
</gene>
<keyword evidence="1 3" id="KW-0853">WD repeat</keyword>
<keyword evidence="6" id="KW-1185">Reference proteome</keyword>
<evidence type="ECO:0000313" key="5">
    <source>
        <dbReference type="EMBL" id="CAI0408829.1"/>
    </source>
</evidence>
<dbReference type="EMBL" id="CAMGYJ010000005">
    <property type="protein sequence ID" value="CAI0408829.1"/>
    <property type="molecule type" value="Genomic_DNA"/>
</dbReference>
<dbReference type="InterPro" id="IPR040324">
    <property type="entry name" value="WDR44/Dgr2"/>
</dbReference>
<dbReference type="InterPro" id="IPR020472">
    <property type="entry name" value="WD40_PAC1"/>
</dbReference>
<dbReference type="InterPro" id="IPR015943">
    <property type="entry name" value="WD40/YVTN_repeat-like_dom_sf"/>
</dbReference>
<dbReference type="InterPro" id="IPR036322">
    <property type="entry name" value="WD40_repeat_dom_sf"/>
</dbReference>
<feature type="repeat" description="WD" evidence="3">
    <location>
        <begin position="554"/>
        <end position="583"/>
    </location>
</feature>
<dbReference type="InterPro" id="IPR001680">
    <property type="entry name" value="WD40_rpt"/>
</dbReference>
<evidence type="ECO:0000313" key="6">
    <source>
        <dbReference type="Proteomes" id="UP001154282"/>
    </source>
</evidence>
<dbReference type="SUPFAM" id="SSF50978">
    <property type="entry name" value="WD40 repeat-like"/>
    <property type="match status" value="1"/>
</dbReference>
<dbReference type="PANTHER" id="PTHR14221">
    <property type="entry name" value="WD REPEAT DOMAIN 44"/>
    <property type="match status" value="1"/>
</dbReference>
<keyword evidence="2" id="KW-0677">Repeat</keyword>
<dbReference type="PRINTS" id="PR00320">
    <property type="entry name" value="GPROTEINBRPT"/>
</dbReference>
<dbReference type="PROSITE" id="PS50294">
    <property type="entry name" value="WD_REPEATS_REGION"/>
    <property type="match status" value="3"/>
</dbReference>
<comment type="caution">
    <text evidence="5">The sequence shown here is derived from an EMBL/GenBank/DDBJ whole genome shotgun (WGS) entry which is preliminary data.</text>
</comment>
<evidence type="ECO:0000256" key="2">
    <source>
        <dbReference type="ARBA" id="ARBA00022737"/>
    </source>
</evidence>
<dbReference type="Gene3D" id="2.130.10.10">
    <property type="entry name" value="YVTN repeat-like/Quinoprotein amine dehydrogenase"/>
    <property type="match status" value="3"/>
</dbReference>
<evidence type="ECO:0000256" key="1">
    <source>
        <dbReference type="ARBA" id="ARBA00022574"/>
    </source>
</evidence>
<dbReference type="AlphaFoldDB" id="A0AAV0JHN9"/>
<feature type="compositionally biased region" description="Basic residues" evidence="4">
    <location>
        <begin position="236"/>
        <end position="246"/>
    </location>
</feature>
<accession>A0AAV0JHN9</accession>
<feature type="repeat" description="WD" evidence="3">
    <location>
        <begin position="405"/>
        <end position="447"/>
    </location>
</feature>
<proteinExistence type="predicted"/>
<feature type="region of interest" description="Disordered" evidence="4">
    <location>
        <begin position="220"/>
        <end position="246"/>
    </location>
</feature>
<protein>
    <submittedName>
        <fullName evidence="5">Uncharacterized protein</fullName>
    </submittedName>
</protein>
<dbReference type="SMART" id="SM00320">
    <property type="entry name" value="WD40"/>
    <property type="match status" value="6"/>
</dbReference>
<evidence type="ECO:0000256" key="4">
    <source>
        <dbReference type="SAM" id="MobiDB-lite"/>
    </source>
</evidence>
<name>A0AAV0JHN9_9ROSI</name>
<feature type="repeat" description="WD" evidence="3">
    <location>
        <begin position="259"/>
        <end position="300"/>
    </location>
</feature>
<sequence>MESCSAEEGFFDTREEVSSVSDWASDSDGNGVSPNSQFEIWAKNMESVEDRRRRFLGWMNPSFERGSVEELEKESLEKIESEIDRVMDDSGAVLRTSGSDERDFWSDTLSRSTSCQSAEARESFEDGASEVDFMYKIRNLDDGREFVFEELDQAGIFSRLREVGSDRSLSFEEFQRSIGWSPLIQRLLRRYADEARTMTETRKKPKRGWLRNFRSSPAHIADKINGNEPSGENKSQRVKVHSHRKKTKELSSLYAGQEFLAHKGSILTMKFSPDGQYLASGGEDGIVRVWKVIEDDRFNRLNVLPGSDPSCLRFAIDHQSNITSLDVDAIAKNDGQTKRHISSDLTCVVLPPKVFRVLEKPLHEFRGHSGEVLDLSWSKQRLLLSSSDDNTVRMWQVGCDKCLRVFHHNNYVTCVHFNPADEDYFISGSIDGKVRIWEVSRCQVIDYTDVKEIVTAIAYRPCGKGAIVGTMSGNCLFYEIRDNKMRQDTEICLQGKTKLPGKRITGFEFSPSDPSKVIVTSADSLVRVLCSSDVICKFRVSSLRVAANQMHATFTSDGKHVVSTSDDSNIYIWNYDKQEKKSSSRARHIHSYESFISQNASVTIPWRGVETAPGTILSPPPPIGDVVHETSSSKSMISSPDCFSLTRGFLLDSLIRGSATWPEEKLPDTRPVSVSSTPKLKPEFKFLKNACQSMFNSHMWGLVIVTAGWDGRIRTYLNYGLPLRV</sequence>
<feature type="region of interest" description="Disordered" evidence="4">
    <location>
        <begin position="1"/>
        <end position="36"/>
    </location>
</feature>
<reference evidence="5" key="1">
    <citation type="submission" date="2022-08" db="EMBL/GenBank/DDBJ databases">
        <authorList>
            <person name="Gutierrez-Valencia J."/>
        </authorList>
    </citation>
    <scope>NUCLEOTIDE SEQUENCE</scope>
</reference>
<dbReference type="Proteomes" id="UP001154282">
    <property type="component" value="Unassembled WGS sequence"/>
</dbReference>
<dbReference type="Pfam" id="PF00400">
    <property type="entry name" value="WD40"/>
    <property type="match status" value="4"/>
</dbReference>
<dbReference type="PANTHER" id="PTHR14221:SF5">
    <property type="entry name" value="TRANSDUCIN_WD40 REPEAT-LIKE SUPERFAMILY PROTEIN"/>
    <property type="match status" value="1"/>
</dbReference>
<dbReference type="PROSITE" id="PS50082">
    <property type="entry name" value="WD_REPEATS_2"/>
    <property type="match status" value="4"/>
</dbReference>
<feature type="compositionally biased region" description="Low complexity" evidence="4">
    <location>
        <begin position="18"/>
        <end position="28"/>
    </location>
</feature>
<organism evidence="5 6">
    <name type="scientific">Linum tenue</name>
    <dbReference type="NCBI Taxonomy" id="586396"/>
    <lineage>
        <taxon>Eukaryota</taxon>
        <taxon>Viridiplantae</taxon>
        <taxon>Streptophyta</taxon>
        <taxon>Embryophyta</taxon>
        <taxon>Tracheophyta</taxon>
        <taxon>Spermatophyta</taxon>
        <taxon>Magnoliopsida</taxon>
        <taxon>eudicotyledons</taxon>
        <taxon>Gunneridae</taxon>
        <taxon>Pentapetalae</taxon>
        <taxon>rosids</taxon>
        <taxon>fabids</taxon>
        <taxon>Malpighiales</taxon>
        <taxon>Linaceae</taxon>
        <taxon>Linum</taxon>
    </lineage>
</organism>
<feature type="repeat" description="WD" evidence="3">
    <location>
        <begin position="365"/>
        <end position="405"/>
    </location>
</feature>
<evidence type="ECO:0000256" key="3">
    <source>
        <dbReference type="PROSITE-ProRule" id="PRU00221"/>
    </source>
</evidence>